<dbReference type="eggNOG" id="COG0566">
    <property type="taxonomic scope" value="Bacteria"/>
</dbReference>
<dbReference type="KEGG" id="cat:CA2559_05650"/>
<dbReference type="Gene3D" id="3.30.1330.30">
    <property type="match status" value="1"/>
</dbReference>
<dbReference type="SUPFAM" id="SSF55315">
    <property type="entry name" value="L30e-like"/>
    <property type="match status" value="1"/>
</dbReference>
<dbReference type="PANTHER" id="PTHR46429:SF1">
    <property type="entry name" value="23S RRNA (GUANOSINE-2'-O-)-METHYLTRANSFERASE RLMB"/>
    <property type="match status" value="1"/>
</dbReference>
<dbReference type="InterPro" id="IPR004441">
    <property type="entry name" value="rRNA_MeTrfase_TrmH"/>
</dbReference>
<dbReference type="GO" id="GO:0005829">
    <property type="term" value="C:cytosol"/>
    <property type="evidence" value="ECO:0007669"/>
    <property type="project" value="TreeGrafter"/>
</dbReference>
<feature type="domain" description="RNA 2-O ribose methyltransferase substrate binding" evidence="3">
    <location>
        <begin position="6"/>
        <end position="81"/>
    </location>
</feature>
<dbReference type="AlphaFoldDB" id="A3U7K2"/>
<name>A3U7K2_CROAH</name>
<dbReference type="PANTHER" id="PTHR46429">
    <property type="entry name" value="23S RRNA (GUANOSINE-2'-O-)-METHYLTRANSFERASE RLMB"/>
    <property type="match status" value="1"/>
</dbReference>
<dbReference type="Proteomes" id="UP000002297">
    <property type="component" value="Chromosome"/>
</dbReference>
<dbReference type="GO" id="GO:0006396">
    <property type="term" value="P:RNA processing"/>
    <property type="evidence" value="ECO:0007669"/>
    <property type="project" value="InterPro"/>
</dbReference>
<evidence type="ECO:0000256" key="1">
    <source>
        <dbReference type="ARBA" id="ARBA00022603"/>
    </source>
</evidence>
<dbReference type="SUPFAM" id="SSF75217">
    <property type="entry name" value="alpha/beta knot"/>
    <property type="match status" value="1"/>
</dbReference>
<dbReference type="Gene3D" id="3.40.1280.10">
    <property type="match status" value="1"/>
</dbReference>
<dbReference type="SMART" id="SM00967">
    <property type="entry name" value="SpoU_sub_bind"/>
    <property type="match status" value="1"/>
</dbReference>
<dbReference type="GO" id="GO:0003723">
    <property type="term" value="F:RNA binding"/>
    <property type="evidence" value="ECO:0007669"/>
    <property type="project" value="InterPro"/>
</dbReference>
<dbReference type="GeneID" id="89452918"/>
<dbReference type="InterPro" id="IPR029028">
    <property type="entry name" value="Alpha/beta_knot_MTases"/>
</dbReference>
<sequence>MTEDTKIYGLRAIIEAIEAGKDIEKVYLQKELEGDLFKELESLIKSKRISSSYVPEIKIEKLSKGRNHQGAVAKVAPISFQDFEITINRIIKDIESPIFLMLDQISDTRNFGAIVRTAECTGVSAIIISKTGSAPITADAVKTSAGAIFNIPICKVDHIKDAIYYLQSCDVKIVAATEKTDNTIYDVPLTGSHALIMGSEGRGINPSVLKIVDYKAKLPLLGKIESLNVSVATGAFLYEAIRQRQ</sequence>
<keyword evidence="5" id="KW-1185">Reference proteome</keyword>
<accession>A3U7K2</accession>
<dbReference type="CDD" id="cd18103">
    <property type="entry name" value="SpoU-like_RlmB"/>
    <property type="match status" value="1"/>
</dbReference>
<dbReference type="InterPro" id="IPR013123">
    <property type="entry name" value="SpoU_subst-bd"/>
</dbReference>
<dbReference type="HOGENOM" id="CLU_021322_0_1_10"/>
<dbReference type="RefSeq" id="WP_013186894.1">
    <property type="nucleotide sequence ID" value="NC_014230.1"/>
</dbReference>
<evidence type="ECO:0000256" key="2">
    <source>
        <dbReference type="ARBA" id="ARBA00022679"/>
    </source>
</evidence>
<dbReference type="InterPro" id="IPR029064">
    <property type="entry name" value="Ribosomal_eL30-like_sf"/>
</dbReference>
<dbReference type="InterPro" id="IPR001537">
    <property type="entry name" value="SpoU_MeTrfase"/>
</dbReference>
<organism evidence="4 5">
    <name type="scientific">Croceibacter atlanticus (strain ATCC BAA-628 / JCM 21780 / CIP 108009 / IAM 15332 / KCTC 12090 / HTCC2559)</name>
    <dbReference type="NCBI Taxonomy" id="216432"/>
    <lineage>
        <taxon>Bacteria</taxon>
        <taxon>Pseudomonadati</taxon>
        <taxon>Bacteroidota</taxon>
        <taxon>Flavobacteriia</taxon>
        <taxon>Flavobacteriales</taxon>
        <taxon>Flavobacteriaceae</taxon>
        <taxon>Croceibacter</taxon>
    </lineage>
</organism>
<keyword evidence="1 4" id="KW-0489">Methyltransferase</keyword>
<dbReference type="NCBIfam" id="TIGR00186">
    <property type="entry name" value="rRNA_methyl_3"/>
    <property type="match status" value="1"/>
</dbReference>
<dbReference type="GO" id="GO:0032259">
    <property type="term" value="P:methylation"/>
    <property type="evidence" value="ECO:0007669"/>
    <property type="project" value="UniProtKB-KW"/>
</dbReference>
<evidence type="ECO:0000259" key="3">
    <source>
        <dbReference type="SMART" id="SM00967"/>
    </source>
</evidence>
<dbReference type="OrthoDB" id="9794400at2"/>
<reference evidence="4 5" key="1">
    <citation type="journal article" date="2010" name="J. Bacteriol.">
        <title>The complete genome sequence of Croceibacter atlanticus HTCC2559T.</title>
        <authorList>
            <person name="Oh H.M."/>
            <person name="Kang I."/>
            <person name="Ferriera S."/>
            <person name="Giovannoni S.J."/>
            <person name="Cho J.C."/>
        </authorList>
    </citation>
    <scope>NUCLEOTIDE SEQUENCE [LARGE SCALE GENOMIC DNA]</scope>
    <source>
        <strain evidence="5">ATCC BAA-628 / HTCC2559 / KCTC 12090</strain>
    </source>
</reference>
<dbReference type="Pfam" id="PF00588">
    <property type="entry name" value="SpoU_methylase"/>
    <property type="match status" value="1"/>
</dbReference>
<dbReference type="InterPro" id="IPR029026">
    <property type="entry name" value="tRNA_m1G_MTases_N"/>
</dbReference>
<evidence type="ECO:0000313" key="5">
    <source>
        <dbReference type="Proteomes" id="UP000002297"/>
    </source>
</evidence>
<protein>
    <submittedName>
        <fullName evidence="4">Putative tRNA:rRNA methyltransferase</fullName>
    </submittedName>
</protein>
<proteinExistence type="predicted"/>
<dbReference type="GO" id="GO:0008173">
    <property type="term" value="F:RNA methyltransferase activity"/>
    <property type="evidence" value="ECO:0007669"/>
    <property type="project" value="InterPro"/>
</dbReference>
<dbReference type="EMBL" id="CP002046">
    <property type="protein sequence ID" value="EAP88219.1"/>
    <property type="molecule type" value="Genomic_DNA"/>
</dbReference>
<dbReference type="STRING" id="216432.CA2559_05650"/>
<keyword evidence="2 4" id="KW-0808">Transferase</keyword>
<dbReference type="Pfam" id="PF08032">
    <property type="entry name" value="SpoU_sub_bind"/>
    <property type="match status" value="1"/>
</dbReference>
<evidence type="ECO:0000313" key="4">
    <source>
        <dbReference type="EMBL" id="EAP88219.1"/>
    </source>
</evidence>
<gene>
    <name evidence="4" type="ordered locus">CA2559_05650</name>
</gene>